<keyword evidence="11" id="KW-0408">Iron</keyword>
<comment type="similarity">
    <text evidence="2 12">Belongs to the CybS family.</text>
</comment>
<reference evidence="13 14" key="1">
    <citation type="submission" date="2024-05" db="EMBL/GenBank/DDBJ databases">
        <title>Genetic variation in Jamaican populations of the coffee berry borer (Hypothenemus hampei).</title>
        <authorList>
            <person name="Errbii M."/>
            <person name="Myrie A."/>
        </authorList>
    </citation>
    <scope>NUCLEOTIDE SEQUENCE [LARGE SCALE GENOMIC DNA]</scope>
    <source>
        <strain evidence="13">JA-Hopewell-2020-01-JO</strain>
        <tissue evidence="13">Whole body</tissue>
    </source>
</reference>
<keyword evidence="12" id="KW-0349">Heme</keyword>
<keyword evidence="12" id="KW-0816">Tricarboxylic acid cycle</keyword>
<keyword evidence="5 12" id="KW-0999">Mitochondrion inner membrane</keyword>
<dbReference type="Proteomes" id="UP001566132">
    <property type="component" value="Unassembled WGS sequence"/>
</dbReference>
<dbReference type="AlphaFoldDB" id="A0ABD1F901"/>
<comment type="subcellular location">
    <subcellularLocation>
        <location evidence="1 12">Mitochondrion inner membrane</location>
        <topology evidence="1 12">Multi-pass membrane protein</topology>
    </subcellularLocation>
</comment>
<evidence type="ECO:0000313" key="14">
    <source>
        <dbReference type="Proteomes" id="UP001566132"/>
    </source>
</evidence>
<keyword evidence="6 12" id="KW-0809">Transit peptide</keyword>
<dbReference type="GO" id="GO:0046872">
    <property type="term" value="F:metal ion binding"/>
    <property type="evidence" value="ECO:0007669"/>
    <property type="project" value="UniProtKB-KW"/>
</dbReference>
<comment type="function">
    <text evidence="12">Membrane-anchoring subunit of succinate dehydrogenase (SDH) that is involved in complex II of the mitochondrial electron transport chain and is responsible for transferring electrons from succinate to ubiquinone (coenzyme Q).</text>
</comment>
<dbReference type="GO" id="GO:0006099">
    <property type="term" value="P:tricarboxylic acid cycle"/>
    <property type="evidence" value="ECO:0007669"/>
    <property type="project" value="UniProtKB-KW"/>
</dbReference>
<feature type="transmembrane region" description="Helical" evidence="12">
    <location>
        <begin position="76"/>
        <end position="95"/>
    </location>
</feature>
<protein>
    <recommendedName>
        <fullName evidence="12">Succinate dehydrogenase [ubiquinone] cytochrome b small subunit</fullName>
    </recommendedName>
</protein>
<proteinExistence type="inferred from homology"/>
<dbReference type="Pfam" id="PF05328">
    <property type="entry name" value="CybS"/>
    <property type="match status" value="1"/>
</dbReference>
<comment type="caution">
    <text evidence="13">The sequence shown here is derived from an EMBL/GenBank/DDBJ whole genome shotgun (WGS) entry which is preliminary data.</text>
</comment>
<evidence type="ECO:0000256" key="1">
    <source>
        <dbReference type="ARBA" id="ARBA00004448"/>
    </source>
</evidence>
<keyword evidence="4 12" id="KW-0812">Transmembrane</keyword>
<keyword evidence="11 12" id="KW-0479">Metal-binding</keyword>
<evidence type="ECO:0000256" key="10">
    <source>
        <dbReference type="PIRSR" id="PIRSR607992-1"/>
    </source>
</evidence>
<feature type="transmembrane region" description="Helical" evidence="12">
    <location>
        <begin position="132"/>
        <end position="151"/>
    </location>
</feature>
<evidence type="ECO:0000256" key="2">
    <source>
        <dbReference type="ARBA" id="ARBA00007294"/>
    </source>
</evidence>
<evidence type="ECO:0000256" key="11">
    <source>
        <dbReference type="PIRSR" id="PIRSR607992-2"/>
    </source>
</evidence>
<keyword evidence="3 12" id="KW-0813">Transport</keyword>
<evidence type="ECO:0000256" key="7">
    <source>
        <dbReference type="ARBA" id="ARBA00022989"/>
    </source>
</evidence>
<dbReference type="InterPro" id="IPR034804">
    <property type="entry name" value="SQR/QFR_C/D"/>
</dbReference>
<feature type="binding site" evidence="10">
    <location>
        <position position="119"/>
    </location>
    <ligand>
        <name>a ubiquinone</name>
        <dbReference type="ChEBI" id="CHEBI:16389"/>
        <note>ligand shared with IP/SDHB</note>
    </ligand>
</feature>
<gene>
    <name evidence="13" type="ORF">ABEB36_003381</name>
</gene>
<evidence type="ECO:0000256" key="4">
    <source>
        <dbReference type="ARBA" id="ARBA00022692"/>
    </source>
</evidence>
<evidence type="ECO:0000256" key="3">
    <source>
        <dbReference type="ARBA" id="ARBA00022448"/>
    </source>
</evidence>
<dbReference type="GO" id="GO:0005743">
    <property type="term" value="C:mitochondrial inner membrane"/>
    <property type="evidence" value="ECO:0007669"/>
    <property type="project" value="UniProtKB-SubCell"/>
</dbReference>
<evidence type="ECO:0000256" key="5">
    <source>
        <dbReference type="ARBA" id="ARBA00022792"/>
    </source>
</evidence>
<dbReference type="Gene3D" id="1.20.1300.10">
    <property type="entry name" value="Fumarate reductase/succinate dehydrogenase, transmembrane subunit"/>
    <property type="match status" value="1"/>
</dbReference>
<keyword evidence="7 12" id="KW-1133">Transmembrane helix</keyword>
<comment type="caution">
    <text evidence="12">Lacks conserved residue(s) required for the propagation of feature annotation.</text>
</comment>
<keyword evidence="14" id="KW-1185">Reference proteome</keyword>
<evidence type="ECO:0000256" key="8">
    <source>
        <dbReference type="ARBA" id="ARBA00023128"/>
    </source>
</evidence>
<dbReference type="PANTHER" id="PTHR13337">
    <property type="entry name" value="SUCCINATE DEHYDROGENASE"/>
    <property type="match status" value="1"/>
</dbReference>
<dbReference type="InterPro" id="IPR007992">
    <property type="entry name" value="CybS"/>
</dbReference>
<organism evidence="13 14">
    <name type="scientific">Hypothenemus hampei</name>
    <name type="common">Coffee berry borer</name>
    <dbReference type="NCBI Taxonomy" id="57062"/>
    <lineage>
        <taxon>Eukaryota</taxon>
        <taxon>Metazoa</taxon>
        <taxon>Ecdysozoa</taxon>
        <taxon>Arthropoda</taxon>
        <taxon>Hexapoda</taxon>
        <taxon>Insecta</taxon>
        <taxon>Pterygota</taxon>
        <taxon>Neoptera</taxon>
        <taxon>Endopterygota</taxon>
        <taxon>Coleoptera</taxon>
        <taxon>Polyphaga</taxon>
        <taxon>Cucujiformia</taxon>
        <taxon>Curculionidae</taxon>
        <taxon>Scolytinae</taxon>
        <taxon>Hypothenemus</taxon>
    </lineage>
</organism>
<name>A0ABD1F901_HYPHA</name>
<dbReference type="PANTHER" id="PTHR13337:SF2">
    <property type="entry name" value="SUCCINATE DEHYDROGENASE [UBIQUINONE] CYTOCHROME B SMALL SUBUNIT, MITOCHONDRIAL"/>
    <property type="match status" value="1"/>
</dbReference>
<evidence type="ECO:0000256" key="9">
    <source>
        <dbReference type="ARBA" id="ARBA00023136"/>
    </source>
</evidence>
<keyword evidence="9 12" id="KW-0472">Membrane</keyword>
<dbReference type="EMBL" id="JBDJPC010000002">
    <property type="protein sequence ID" value="KAL1514056.1"/>
    <property type="molecule type" value="Genomic_DNA"/>
</dbReference>
<sequence length="180" mass="20002">MALSLMLRNCPKLKGLSALSRGTFPVSRHQNFTQLVCKNRTALPLAVKCHNQFVKAIEPTRKMSADHSKLWSIEKLFSLILLGVVPATFICPNKILDNLFAVAVVMHFHWGLEACVVDYVRPIIVGPVLPKLALGLLYVVSATTLAALIYYNQHQIGIGQTFRKFWCISGTPADNEAKNQ</sequence>
<evidence type="ECO:0000256" key="12">
    <source>
        <dbReference type="RuleBase" id="RU364031"/>
    </source>
</evidence>
<keyword evidence="8 12" id="KW-0496">Mitochondrion</keyword>
<feature type="binding site" description="axial binding residue" evidence="11">
    <location>
        <position position="107"/>
    </location>
    <ligand>
        <name>heme b</name>
        <dbReference type="ChEBI" id="CHEBI:60344"/>
        <note>ligand shared with SDHC</note>
    </ligand>
    <ligandPart>
        <name>Fe</name>
        <dbReference type="ChEBI" id="CHEBI:18248"/>
    </ligandPart>
</feature>
<keyword evidence="12" id="KW-0249">Electron transport</keyword>
<evidence type="ECO:0000256" key="6">
    <source>
        <dbReference type="ARBA" id="ARBA00022946"/>
    </source>
</evidence>
<evidence type="ECO:0000313" key="13">
    <source>
        <dbReference type="EMBL" id="KAL1514056.1"/>
    </source>
</evidence>
<accession>A0ABD1F901</accession>